<keyword evidence="1" id="KW-0812">Transmembrane</keyword>
<keyword evidence="1" id="KW-1133">Transmembrane helix</keyword>
<accession>A0A0A7LC78</accession>
<dbReference type="KEGG" id="mear:Mpt1_c00240"/>
<keyword evidence="3" id="KW-1185">Reference proteome</keyword>
<dbReference type="GeneID" id="24817699"/>
<evidence type="ECO:0000313" key="3">
    <source>
        <dbReference type="Proteomes" id="UP000030787"/>
    </source>
</evidence>
<dbReference type="STRING" id="1577791.Mpt1_c00240"/>
<gene>
    <name evidence="2" type="ORF">Mpt1_c00240</name>
</gene>
<sequence length="135" mass="15618">MFFCSVPHQYAVGWFEGRQRDLRIHCIQGYKLSSVVVDETEMSHEQVSLEGTPSDHTTAVKSEVSTDDGNDILLCILVLVPMRIIAAMPVWFVFFCGKKRVQVSIIKPFQEAHRTPPFKQKCDYTTYNDRVYTRR</sequence>
<dbReference type="AlphaFoldDB" id="A0A0A7LC78"/>
<dbReference type="Proteomes" id="UP000030787">
    <property type="component" value="Chromosome"/>
</dbReference>
<protein>
    <submittedName>
        <fullName evidence="2">Uncharacterized protein</fullName>
    </submittedName>
</protein>
<proteinExistence type="predicted"/>
<feature type="transmembrane region" description="Helical" evidence="1">
    <location>
        <begin position="72"/>
        <end position="97"/>
    </location>
</feature>
<dbReference type="RefSeq" id="WP_048111133.1">
    <property type="nucleotide sequence ID" value="NZ_CP010070.1"/>
</dbReference>
<dbReference type="EMBL" id="CP010070">
    <property type="protein sequence ID" value="AIZ55932.1"/>
    <property type="molecule type" value="Genomic_DNA"/>
</dbReference>
<dbReference type="HOGENOM" id="CLU_1880961_0_0_2"/>
<evidence type="ECO:0000256" key="1">
    <source>
        <dbReference type="SAM" id="Phobius"/>
    </source>
</evidence>
<reference evidence="2 3" key="1">
    <citation type="journal article" date="2014" name="Appl. Environ. Microbiol.">
        <title>Comparative Genome Analysis of 'Candidatus Methanoplasma termitum' Indicates a New Mode of Energy Metabolism in the Seventh Order of Methanogens.</title>
        <authorList>
            <person name="Lang K."/>
            <person name="Schuldes J."/>
            <person name="Klingl A."/>
            <person name="Poehlein A."/>
            <person name="Daniel R."/>
            <person name="Brune A."/>
        </authorList>
    </citation>
    <scope>NUCLEOTIDE SEQUENCE [LARGE SCALE GENOMIC DNA]</scope>
    <source>
        <strain evidence="3">Mpt1</strain>
    </source>
</reference>
<evidence type="ECO:0000313" key="2">
    <source>
        <dbReference type="EMBL" id="AIZ55932.1"/>
    </source>
</evidence>
<keyword evidence="1" id="KW-0472">Membrane</keyword>
<name>A0A0A7LC78_9ARCH</name>
<organism evidence="2 3">
    <name type="scientific">Candidatus Methanoplasma termitum</name>
    <dbReference type="NCBI Taxonomy" id="1577791"/>
    <lineage>
        <taxon>Archaea</taxon>
        <taxon>Methanobacteriati</taxon>
        <taxon>Thermoplasmatota</taxon>
        <taxon>Thermoplasmata</taxon>
        <taxon>Methanomassiliicoccales</taxon>
        <taxon>Methanomassiliicoccaceae</taxon>
        <taxon>Candidatus Methanoplasma</taxon>
    </lineage>
</organism>